<comment type="caution">
    <text evidence="19">The sequence shown here is derived from an EMBL/GenBank/DDBJ whole genome shotgun (WGS) entry which is preliminary data.</text>
</comment>
<keyword evidence="4" id="KW-0597">Phosphoprotein</keyword>
<evidence type="ECO:0000259" key="18">
    <source>
        <dbReference type="PROSITE" id="PS50071"/>
    </source>
</evidence>
<dbReference type="Pfam" id="PF11569">
    <property type="entry name" value="Homez"/>
    <property type="match status" value="1"/>
</dbReference>
<feature type="compositionally biased region" description="Polar residues" evidence="17">
    <location>
        <begin position="719"/>
        <end position="731"/>
    </location>
</feature>
<feature type="region of interest" description="Disordered" evidence="17">
    <location>
        <begin position="190"/>
        <end position="211"/>
    </location>
</feature>
<dbReference type="STRING" id="137246.A0A401RYR5"/>
<feature type="DNA-binding region" description="Homeobox" evidence="15">
    <location>
        <begin position="481"/>
        <end position="530"/>
    </location>
</feature>
<evidence type="ECO:0000256" key="7">
    <source>
        <dbReference type="ARBA" id="ARBA00022771"/>
    </source>
</evidence>
<feature type="region of interest" description="Disordered" evidence="17">
    <location>
        <begin position="719"/>
        <end position="744"/>
    </location>
</feature>
<dbReference type="InterPro" id="IPR001356">
    <property type="entry name" value="HD"/>
</dbReference>
<feature type="compositionally biased region" description="Low complexity" evidence="17">
    <location>
        <begin position="912"/>
        <end position="927"/>
    </location>
</feature>
<dbReference type="Gene3D" id="3.30.160.60">
    <property type="entry name" value="Classic Zinc Finger"/>
    <property type="match status" value="1"/>
</dbReference>
<keyword evidence="20" id="KW-1185">Reference proteome</keyword>
<evidence type="ECO:0000256" key="1">
    <source>
        <dbReference type="ARBA" id="ARBA00004123"/>
    </source>
</evidence>
<evidence type="ECO:0000256" key="2">
    <source>
        <dbReference type="ARBA" id="ARBA00007440"/>
    </source>
</evidence>
<evidence type="ECO:0000256" key="3">
    <source>
        <dbReference type="ARBA" id="ARBA00022491"/>
    </source>
</evidence>
<evidence type="ECO:0000256" key="14">
    <source>
        <dbReference type="ARBA" id="ARBA00023242"/>
    </source>
</evidence>
<dbReference type="SMART" id="SM00355">
    <property type="entry name" value="ZnF_C2H2"/>
    <property type="match status" value="2"/>
</dbReference>
<reference evidence="19 20" key="1">
    <citation type="journal article" date="2018" name="Nat. Ecol. Evol.">
        <title>Shark genomes provide insights into elasmobranch evolution and the origin of vertebrates.</title>
        <authorList>
            <person name="Hara Y"/>
            <person name="Yamaguchi K"/>
            <person name="Onimaru K"/>
            <person name="Kadota M"/>
            <person name="Koyanagi M"/>
            <person name="Keeley SD"/>
            <person name="Tatsumi K"/>
            <person name="Tanaka K"/>
            <person name="Motone F"/>
            <person name="Kageyama Y"/>
            <person name="Nozu R"/>
            <person name="Adachi N"/>
            <person name="Nishimura O"/>
            <person name="Nakagawa R"/>
            <person name="Tanegashima C"/>
            <person name="Kiyatake I"/>
            <person name="Matsumoto R"/>
            <person name="Murakumo K"/>
            <person name="Nishida K"/>
            <person name="Terakita A"/>
            <person name="Kuratani S"/>
            <person name="Sato K"/>
            <person name="Hyodo S Kuraku.S."/>
        </authorList>
    </citation>
    <scope>NUCLEOTIDE SEQUENCE [LARGE SCALE GENOMIC DNA]</scope>
</reference>
<proteinExistence type="inferred from homology"/>
<organism evidence="19 20">
    <name type="scientific">Chiloscyllium punctatum</name>
    <name type="common">Brownbanded bambooshark</name>
    <name type="synonym">Hemiscyllium punctatum</name>
    <dbReference type="NCBI Taxonomy" id="137246"/>
    <lineage>
        <taxon>Eukaryota</taxon>
        <taxon>Metazoa</taxon>
        <taxon>Chordata</taxon>
        <taxon>Craniata</taxon>
        <taxon>Vertebrata</taxon>
        <taxon>Chondrichthyes</taxon>
        <taxon>Elasmobranchii</taxon>
        <taxon>Galeomorphii</taxon>
        <taxon>Galeoidea</taxon>
        <taxon>Orectolobiformes</taxon>
        <taxon>Hemiscylliidae</taxon>
        <taxon>Chiloscyllium</taxon>
    </lineage>
</organism>
<feature type="compositionally biased region" description="Polar residues" evidence="17">
    <location>
        <begin position="892"/>
        <end position="901"/>
    </location>
</feature>
<dbReference type="InterPro" id="IPR017970">
    <property type="entry name" value="Homeobox_CS"/>
</dbReference>
<evidence type="ECO:0000256" key="10">
    <source>
        <dbReference type="ARBA" id="ARBA00023015"/>
    </source>
</evidence>
<evidence type="ECO:0000256" key="4">
    <source>
        <dbReference type="ARBA" id="ARBA00022553"/>
    </source>
</evidence>
<evidence type="ECO:0000256" key="9">
    <source>
        <dbReference type="ARBA" id="ARBA00022833"/>
    </source>
</evidence>
<feature type="compositionally biased region" description="Basic and acidic residues" evidence="17">
    <location>
        <begin position="617"/>
        <end position="646"/>
    </location>
</feature>
<feature type="compositionally biased region" description="Acidic residues" evidence="17">
    <location>
        <begin position="656"/>
        <end position="678"/>
    </location>
</feature>
<keyword evidence="11 15" id="KW-0238">DNA-binding</keyword>
<dbReference type="InterPro" id="IPR009057">
    <property type="entry name" value="Homeodomain-like_sf"/>
</dbReference>
<dbReference type="SUPFAM" id="SSF46689">
    <property type="entry name" value="Homeodomain-like"/>
    <property type="match status" value="5"/>
</dbReference>
<dbReference type="Proteomes" id="UP000287033">
    <property type="component" value="Unassembled WGS sequence"/>
</dbReference>
<dbReference type="GO" id="GO:0008270">
    <property type="term" value="F:zinc ion binding"/>
    <property type="evidence" value="ECO:0007669"/>
    <property type="project" value="UniProtKB-KW"/>
</dbReference>
<dbReference type="InterPro" id="IPR041057">
    <property type="entry name" value="ZHX_Znf_C2H2"/>
</dbReference>
<dbReference type="InterPro" id="IPR036236">
    <property type="entry name" value="Znf_C2H2_sf"/>
</dbReference>
<dbReference type="PANTHER" id="PTHR15467">
    <property type="entry name" value="ZINC-FINGERS AND HOMEOBOXES RELATED"/>
    <property type="match status" value="1"/>
</dbReference>
<gene>
    <name evidence="19" type="ORF">chiPu_0001686</name>
</gene>
<dbReference type="GO" id="GO:0005634">
    <property type="term" value="C:nucleus"/>
    <property type="evidence" value="ECO:0007669"/>
    <property type="project" value="UniProtKB-SubCell"/>
</dbReference>
<dbReference type="OMA" id="ACEPEDD"/>
<dbReference type="FunFam" id="1.10.10.60:FF:000212">
    <property type="entry name" value="Zinc fingers and homeoboxes protein 3"/>
    <property type="match status" value="1"/>
</dbReference>
<dbReference type="SMART" id="SM00389">
    <property type="entry name" value="HOX"/>
    <property type="match status" value="4"/>
</dbReference>
<feature type="region of interest" description="Disordered" evidence="17">
    <location>
        <begin position="892"/>
        <end position="963"/>
    </location>
</feature>
<feature type="domain" description="Homeobox" evidence="18">
    <location>
        <begin position="289"/>
        <end position="332"/>
    </location>
</feature>
<feature type="domain" description="Homeobox" evidence="18">
    <location>
        <begin position="594"/>
        <end position="644"/>
    </location>
</feature>
<name>A0A401RYR5_CHIPU</name>
<evidence type="ECO:0000256" key="13">
    <source>
        <dbReference type="ARBA" id="ARBA00023163"/>
    </source>
</evidence>
<dbReference type="Pfam" id="PF00046">
    <property type="entry name" value="Homeodomain"/>
    <property type="match status" value="2"/>
</dbReference>
<keyword evidence="8" id="KW-0221">Differentiation</keyword>
<keyword evidence="12 15" id="KW-0371">Homeobox</keyword>
<dbReference type="PANTHER" id="PTHR15467:SF6">
    <property type="entry name" value="ZINC FINGERS AND HOMEOBOXES PROTEIN 3"/>
    <property type="match status" value="1"/>
</dbReference>
<dbReference type="InterPro" id="IPR013087">
    <property type="entry name" value="Znf_C2H2_type"/>
</dbReference>
<keyword evidence="14 15" id="KW-0539">Nucleus</keyword>
<dbReference type="FunFam" id="1.10.10.60:FF:000062">
    <property type="entry name" value="zinc fingers and homeoboxes protein 3"/>
    <property type="match status" value="1"/>
</dbReference>
<evidence type="ECO:0000256" key="6">
    <source>
        <dbReference type="ARBA" id="ARBA00022737"/>
    </source>
</evidence>
<dbReference type="Pfam" id="PF18387">
    <property type="entry name" value="zf_C2H2_ZHX"/>
    <property type="match status" value="1"/>
</dbReference>
<keyword evidence="10" id="KW-0805">Transcription regulation</keyword>
<dbReference type="GO" id="GO:0003677">
    <property type="term" value="F:DNA binding"/>
    <property type="evidence" value="ECO:0007669"/>
    <property type="project" value="UniProtKB-UniRule"/>
</dbReference>
<feature type="DNA-binding region" description="Homeobox" evidence="15">
    <location>
        <begin position="291"/>
        <end position="333"/>
    </location>
</feature>
<evidence type="ECO:0000256" key="12">
    <source>
        <dbReference type="ARBA" id="ARBA00023155"/>
    </source>
</evidence>
<evidence type="ECO:0000256" key="17">
    <source>
        <dbReference type="SAM" id="MobiDB-lite"/>
    </source>
</evidence>
<keyword evidence="7" id="KW-0863">Zinc-finger</keyword>
<evidence type="ECO:0000313" key="20">
    <source>
        <dbReference type="Proteomes" id="UP000287033"/>
    </source>
</evidence>
<dbReference type="PROSITE" id="PS00027">
    <property type="entry name" value="HOMEOBOX_1"/>
    <property type="match status" value="1"/>
</dbReference>
<dbReference type="GO" id="GO:0000981">
    <property type="term" value="F:DNA-binding transcription factor activity, RNA polymerase II-specific"/>
    <property type="evidence" value="ECO:0007669"/>
    <property type="project" value="InterPro"/>
</dbReference>
<keyword evidence="13" id="KW-0804">Transcription</keyword>
<feature type="compositionally biased region" description="Low complexity" evidence="17">
    <location>
        <begin position="544"/>
        <end position="554"/>
    </location>
</feature>
<evidence type="ECO:0000256" key="5">
    <source>
        <dbReference type="ARBA" id="ARBA00022723"/>
    </source>
</evidence>
<dbReference type="PROSITE" id="PS50071">
    <property type="entry name" value="HOMEOBOX_2"/>
    <property type="match status" value="4"/>
</dbReference>
<dbReference type="EMBL" id="BEZZ01000026">
    <property type="protein sequence ID" value="GCC23292.1"/>
    <property type="molecule type" value="Genomic_DNA"/>
</dbReference>
<keyword evidence="5" id="KW-0479">Metal-binding</keyword>
<protein>
    <recommendedName>
        <fullName evidence="18">Homeobox domain-containing protein</fullName>
    </recommendedName>
</protein>
<dbReference type="SUPFAM" id="SSF57667">
    <property type="entry name" value="beta-beta-alpha zinc fingers"/>
    <property type="match status" value="2"/>
</dbReference>
<dbReference type="Gene3D" id="1.10.10.60">
    <property type="entry name" value="Homeodomain-like"/>
    <property type="match status" value="5"/>
</dbReference>
<dbReference type="OrthoDB" id="9934076at2759"/>
<feature type="domain" description="Homeobox" evidence="18">
    <location>
        <begin position="738"/>
        <end position="798"/>
    </location>
</feature>
<feature type="compositionally biased region" description="Low complexity" evidence="17">
    <location>
        <begin position="563"/>
        <end position="575"/>
    </location>
</feature>
<feature type="region of interest" description="Disordered" evidence="17">
    <location>
        <begin position="542"/>
        <end position="690"/>
    </location>
</feature>
<keyword evidence="6" id="KW-0677">Repeat</keyword>
<feature type="DNA-binding region" description="Homeobox" evidence="15">
    <location>
        <begin position="596"/>
        <end position="645"/>
    </location>
</feature>
<sequence length="963" mass="106273">MASKRKSTTPCMIPAKSLTMHEAEMDITPEYNDDDEASPQAFPVEDISASEEAFTVINNNDVAERGGFECKYCNYTSQDYHTFTVHIESEHSDASVDQLYVCVECNFSAKSQESLTVHNTLSHPNDANLKVSVIKKNSQTVVEQSITETKNSDGKENGEEAETQSEISISKTPIMKMLKAKPEGKRITVSHAGREESNDEGGAADEAVKKTEGGDVVEVLSANGLTAPSHPVNGTAVVSVPVLQAGMAQIVPVIQRSASSNSSSSLPKVMIPLSSIPSYNAAMDSNSFLNNSFNKFPYPSKAELCWLTVVTKYPEEQLKIWFTAQRLKHGISWTPEEIEDARKNMFNTIIQSVPQQTITVLPTQMTNANGSQHVLQANFPCQLLTQGGNIVVTQPGGIVKGATVSGTPVAVSLATLPKPQNSPKFQPQKAVGSAVGSSVKILAAPSVTGLQPGAVAVSSSHPSTASLVSEFGTYKYKKTKEQLAALKQSFLRAQFPEHEEVDRLVRVTGLQGKEIRKWFSDRRYNYKNLKCNQAFDTSTANTCTSAETVPEETSTPPPPPQPAAGGPQSSPAPQARRQWQTSCEFTPPKFKGKSAEQLSALEHSYAQNPFPPEEEVDRLRAETKMTRREIDLWFSERRKAKPDSRATKARRRADADSGEEDEDEEEDEEEDDEEESDGEGTPSDSSSVDMKRLIVAPERLKGSPMKINVRDGLGLCVQQQPPKASKASQPPGTSPPNPVKYKGQNKKTVHQLHLMKLQFMRTQWPTVEEYDELAIKSRLPRTEVVRWFGDARYALKNGQLKWYDDYKKGIYAIRSGSNSLITDLPCDGYRPKRTPSRKGGKAVLFEYYTQHRALHEEDLDRLCERSSMSYEQVRDWFAEKQTEDAMYMSDFSNEDQQSTNGEADKAEKARGAPRLAAASSSAAAVEEAYSDVTDNSDNWDVPSTREGQAELNEFDAEIVSEAE</sequence>
<dbReference type="CDD" id="cd00086">
    <property type="entry name" value="homeodomain"/>
    <property type="match status" value="4"/>
</dbReference>
<evidence type="ECO:0000256" key="16">
    <source>
        <dbReference type="RuleBase" id="RU000682"/>
    </source>
</evidence>
<dbReference type="GO" id="GO:0030154">
    <property type="term" value="P:cell differentiation"/>
    <property type="evidence" value="ECO:0007669"/>
    <property type="project" value="UniProtKB-KW"/>
</dbReference>
<dbReference type="InterPro" id="IPR024578">
    <property type="entry name" value="Homez_homeobox_dom"/>
</dbReference>
<evidence type="ECO:0000313" key="19">
    <source>
        <dbReference type="EMBL" id="GCC23292.1"/>
    </source>
</evidence>
<comment type="subcellular location">
    <subcellularLocation>
        <location evidence="1 15 16">Nucleus</location>
    </subcellularLocation>
</comment>
<feature type="DNA-binding region" description="Homeobox" evidence="15">
    <location>
        <begin position="740"/>
        <end position="799"/>
    </location>
</feature>
<feature type="region of interest" description="Disordered" evidence="17">
    <location>
        <begin position="144"/>
        <end position="166"/>
    </location>
</feature>
<comment type="similarity">
    <text evidence="2">Belongs to the ZHX family.</text>
</comment>
<accession>A0A401RYR5</accession>
<evidence type="ECO:0000256" key="8">
    <source>
        <dbReference type="ARBA" id="ARBA00022782"/>
    </source>
</evidence>
<keyword evidence="3" id="KW-0678">Repressor</keyword>
<feature type="compositionally biased region" description="Acidic residues" evidence="17">
    <location>
        <begin position="952"/>
        <end position="963"/>
    </location>
</feature>
<feature type="domain" description="Homeobox" evidence="18">
    <location>
        <begin position="479"/>
        <end position="529"/>
    </location>
</feature>
<evidence type="ECO:0000256" key="11">
    <source>
        <dbReference type="ARBA" id="ARBA00023125"/>
    </source>
</evidence>
<dbReference type="AlphaFoldDB" id="A0A401RYR5"/>
<evidence type="ECO:0000256" key="15">
    <source>
        <dbReference type="PROSITE-ProRule" id="PRU00108"/>
    </source>
</evidence>
<keyword evidence="9" id="KW-0862">Zinc</keyword>